<dbReference type="AlphaFoldDB" id="E6MTJ6"/>
<name>E6MTJ6_9BACT</name>
<dbReference type="InterPro" id="IPR025188">
    <property type="entry name" value="DUF4113"/>
</dbReference>
<dbReference type="EMBL" id="AEQO01000213">
    <property type="protein sequence ID" value="EFV03065.1"/>
    <property type="molecule type" value="Genomic_DNA"/>
</dbReference>
<dbReference type="Proteomes" id="UP000003874">
    <property type="component" value="Unassembled WGS sequence"/>
</dbReference>
<keyword evidence="3" id="KW-1185">Reference proteome</keyword>
<gene>
    <name evidence="2" type="ORF">HMPREF9420_2814</name>
</gene>
<feature type="non-terminal residue" evidence="2">
    <location>
        <position position="1"/>
    </location>
</feature>
<reference evidence="2 3" key="1">
    <citation type="submission" date="2010-12" db="EMBL/GenBank/DDBJ databases">
        <authorList>
            <person name="Muzny D."/>
            <person name="Qin X."/>
            <person name="Deng J."/>
            <person name="Jiang H."/>
            <person name="Liu Y."/>
            <person name="Qu J."/>
            <person name="Song X.-Z."/>
            <person name="Zhang L."/>
            <person name="Thornton R."/>
            <person name="Coyle M."/>
            <person name="Francisco L."/>
            <person name="Jackson L."/>
            <person name="Javaid M."/>
            <person name="Korchina V."/>
            <person name="Kovar C."/>
            <person name="Mata R."/>
            <person name="Mathew T."/>
            <person name="Ngo R."/>
            <person name="Nguyen L."/>
            <person name="Nguyen N."/>
            <person name="Okwuonu G."/>
            <person name="Ongeri F."/>
            <person name="Pham C."/>
            <person name="Simmons D."/>
            <person name="Wilczek-Boney K."/>
            <person name="Hale W."/>
            <person name="Jakkamsetti A."/>
            <person name="Pham P."/>
            <person name="Ruth R."/>
            <person name="San Lucas F."/>
            <person name="Warren J."/>
            <person name="Zhang J."/>
            <person name="Zhao Z."/>
            <person name="Zhou C."/>
            <person name="Zhu D."/>
            <person name="Lee S."/>
            <person name="Bess C."/>
            <person name="Blankenburg K."/>
            <person name="Forbes L."/>
            <person name="Fu Q."/>
            <person name="Gubbala S."/>
            <person name="Hirani K."/>
            <person name="Jayaseelan J.C."/>
            <person name="Lara F."/>
            <person name="Munidasa M."/>
            <person name="Palculict T."/>
            <person name="Patil S."/>
            <person name="Pu L.-L."/>
            <person name="Saada N."/>
            <person name="Tang L."/>
            <person name="Weissenberger G."/>
            <person name="Zhu Y."/>
            <person name="Hemphill L."/>
            <person name="Shang Y."/>
            <person name="Youmans B."/>
            <person name="Ayvaz T."/>
            <person name="Ross M."/>
            <person name="Santibanez J."/>
            <person name="Aqrawi P."/>
            <person name="Gross S."/>
            <person name="Joshi V."/>
            <person name="Fowler G."/>
            <person name="Nazareth L."/>
            <person name="Reid J."/>
            <person name="Worley K."/>
            <person name="Petrosino J."/>
            <person name="Highlander S."/>
            <person name="Gibbs R."/>
        </authorList>
    </citation>
    <scope>NUCLEOTIDE SEQUENCE [LARGE SCALE GENOMIC DNA]</scope>
    <source>
        <strain evidence="2 3">DSM 15606</strain>
    </source>
</reference>
<dbReference type="RefSeq" id="WP_007136051.1">
    <property type="nucleotide sequence ID" value="NZ_GL629647.1"/>
</dbReference>
<feature type="domain" description="DUF4113" evidence="1">
    <location>
        <begin position="19"/>
        <end position="69"/>
    </location>
</feature>
<organism evidence="2 3">
    <name type="scientific">Segatella salivae DSM 15606</name>
    <dbReference type="NCBI Taxonomy" id="888832"/>
    <lineage>
        <taxon>Bacteria</taxon>
        <taxon>Pseudomonadati</taxon>
        <taxon>Bacteroidota</taxon>
        <taxon>Bacteroidia</taxon>
        <taxon>Bacteroidales</taxon>
        <taxon>Prevotellaceae</taxon>
        <taxon>Segatella</taxon>
    </lineage>
</organism>
<dbReference type="HOGENOM" id="CLU_2728291_0_0_10"/>
<dbReference type="Pfam" id="PF13438">
    <property type="entry name" value="DUF4113"/>
    <property type="match status" value="1"/>
</dbReference>
<comment type="caution">
    <text evidence="2">The sequence shown here is derived from an EMBL/GenBank/DDBJ whole genome shotgun (WGS) entry which is preliminary data.</text>
</comment>
<sequence length="71" mass="8401">RVLEQTLFDPVINRLERRNLMRAIDNINQRYGTKTVQLGVEEIGKQIWASKCERRTPNYLTNLDELLTIEI</sequence>
<evidence type="ECO:0000259" key="1">
    <source>
        <dbReference type="Pfam" id="PF13438"/>
    </source>
</evidence>
<protein>
    <recommendedName>
        <fullName evidence="1">DUF4113 domain-containing protein</fullName>
    </recommendedName>
</protein>
<evidence type="ECO:0000313" key="3">
    <source>
        <dbReference type="Proteomes" id="UP000003874"/>
    </source>
</evidence>
<dbReference type="STRING" id="888832.HMPREF9420_2814"/>
<evidence type="ECO:0000313" key="2">
    <source>
        <dbReference type="EMBL" id="EFV03065.1"/>
    </source>
</evidence>
<proteinExistence type="predicted"/>
<accession>E6MTJ6</accession>